<dbReference type="GO" id="GO:0055085">
    <property type="term" value="P:transmembrane transport"/>
    <property type="evidence" value="ECO:0007669"/>
    <property type="project" value="InterPro"/>
</dbReference>
<evidence type="ECO:0000256" key="3">
    <source>
        <dbReference type="ARBA" id="ARBA00022475"/>
    </source>
</evidence>
<dbReference type="PhylomeDB" id="Q55830"/>
<dbReference type="Pfam" id="PF00924">
    <property type="entry name" value="MS_channel_2nd"/>
    <property type="match status" value="1"/>
</dbReference>
<dbReference type="EnsemblBacteria" id="BAA10585">
    <property type="protein sequence ID" value="BAA10585"/>
    <property type="gene ID" value="BAA10585"/>
</dbReference>
<dbReference type="KEGG" id="syn:slr0510"/>
<keyword evidence="5 7" id="KW-1133">Transmembrane helix</keyword>
<dbReference type="InterPro" id="IPR018490">
    <property type="entry name" value="cNMP-bd_dom_sf"/>
</dbReference>
<dbReference type="InterPro" id="IPR052702">
    <property type="entry name" value="MscS-like_channel"/>
</dbReference>
<dbReference type="GO" id="GO:0005886">
    <property type="term" value="C:plasma membrane"/>
    <property type="evidence" value="ECO:0007669"/>
    <property type="project" value="UniProtKB-SubCell"/>
</dbReference>
<dbReference type="SMART" id="SM00100">
    <property type="entry name" value="cNMP"/>
    <property type="match status" value="1"/>
</dbReference>
<dbReference type="PANTHER" id="PTHR30347">
    <property type="entry name" value="POTASSIUM CHANNEL RELATED"/>
    <property type="match status" value="1"/>
</dbReference>
<dbReference type="InParanoid" id="Q55830"/>
<dbReference type="InterPro" id="IPR000595">
    <property type="entry name" value="cNMP-bd_dom"/>
</dbReference>
<evidence type="ECO:0000313" key="10">
    <source>
        <dbReference type="Proteomes" id="UP000001425"/>
    </source>
</evidence>
<dbReference type="eggNOG" id="COG0664">
    <property type="taxonomic scope" value="Bacteria"/>
</dbReference>
<dbReference type="CDD" id="cd00038">
    <property type="entry name" value="CAP_ED"/>
    <property type="match status" value="1"/>
</dbReference>
<dbReference type="InterPro" id="IPR049278">
    <property type="entry name" value="MS_channel_C"/>
</dbReference>
<dbReference type="SUPFAM" id="SSF82689">
    <property type="entry name" value="Mechanosensitive channel protein MscS (YggB), C-terminal domain"/>
    <property type="match status" value="1"/>
</dbReference>
<dbReference type="STRING" id="1148.gene:10500089"/>
<dbReference type="eggNOG" id="COG3264">
    <property type="taxonomic scope" value="Bacteria"/>
</dbReference>
<comment type="subcellular location">
    <subcellularLocation>
        <location evidence="1">Cell membrane</location>
        <topology evidence="1">Multi-pass membrane protein</topology>
    </subcellularLocation>
</comment>
<keyword evidence="6 7" id="KW-0472">Membrane</keyword>
<keyword evidence="3" id="KW-1003">Cell membrane</keyword>
<dbReference type="PIR" id="S76641">
    <property type="entry name" value="S76641"/>
</dbReference>
<dbReference type="InterPro" id="IPR023408">
    <property type="entry name" value="MscS_beta-dom_sf"/>
</dbReference>
<dbReference type="Pfam" id="PF21088">
    <property type="entry name" value="MS_channel_1st"/>
    <property type="match status" value="1"/>
</dbReference>
<gene>
    <name evidence="9" type="ordered locus">slr0510</name>
</gene>
<dbReference type="PROSITE" id="PS50042">
    <property type="entry name" value="CNMP_BINDING_3"/>
    <property type="match status" value="1"/>
</dbReference>
<dbReference type="IntAct" id="Q55830">
    <property type="interactions" value="1"/>
</dbReference>
<dbReference type="PaxDb" id="1148-1001748"/>
<feature type="transmembrane region" description="Helical" evidence="7">
    <location>
        <begin position="90"/>
        <end position="109"/>
    </location>
</feature>
<dbReference type="SUPFAM" id="SSF82861">
    <property type="entry name" value="Mechanosensitive channel protein MscS (YggB), transmembrane region"/>
    <property type="match status" value="1"/>
</dbReference>
<evidence type="ECO:0000256" key="5">
    <source>
        <dbReference type="ARBA" id="ARBA00022989"/>
    </source>
</evidence>
<organism evidence="9 10">
    <name type="scientific">Synechocystis sp. (strain ATCC 27184 / PCC 6803 / Kazusa)</name>
    <dbReference type="NCBI Taxonomy" id="1111708"/>
    <lineage>
        <taxon>Bacteria</taxon>
        <taxon>Bacillati</taxon>
        <taxon>Cyanobacteriota</taxon>
        <taxon>Cyanophyceae</taxon>
        <taxon>Synechococcales</taxon>
        <taxon>Merismopediaceae</taxon>
        <taxon>Synechocystis</taxon>
    </lineage>
</organism>
<keyword evidence="10" id="KW-1185">Reference proteome</keyword>
<feature type="domain" description="Cyclic nucleotide-binding" evidence="8">
    <location>
        <begin position="340"/>
        <end position="459"/>
    </location>
</feature>
<dbReference type="Pfam" id="PF00027">
    <property type="entry name" value="cNMP_binding"/>
    <property type="match status" value="1"/>
</dbReference>
<accession>Q55830</accession>
<dbReference type="Gene3D" id="3.30.70.100">
    <property type="match status" value="1"/>
</dbReference>
<evidence type="ECO:0000256" key="1">
    <source>
        <dbReference type="ARBA" id="ARBA00004651"/>
    </source>
</evidence>
<evidence type="ECO:0000256" key="6">
    <source>
        <dbReference type="ARBA" id="ARBA00023136"/>
    </source>
</evidence>
<reference evidence="9 10" key="1">
    <citation type="journal article" date="1995" name="DNA Res.">
        <title>Sequence analysis of the genome of the unicellular cyanobacterium Synechocystis sp. strain PCC6803. I. Sequence features in the 1 Mb region from map positions 64% to 92% of the genome.</title>
        <authorList>
            <person name="Kaneko T."/>
            <person name="Tanaka A."/>
            <person name="Sato S."/>
            <person name="Kotani H."/>
            <person name="Sazuka T."/>
            <person name="Miyajima N."/>
            <person name="Sugiura M."/>
            <person name="Tabata S."/>
        </authorList>
    </citation>
    <scope>NUCLEOTIDE SEQUENCE [LARGE SCALE GENOMIC DNA]</scope>
    <source>
        <strain evidence="10">ATCC 27184 / PCC 6803 / Kazusa</strain>
    </source>
</reference>
<dbReference type="Proteomes" id="UP000001425">
    <property type="component" value="Chromosome"/>
</dbReference>
<dbReference type="InterPro" id="IPR011066">
    <property type="entry name" value="MscS_channel_C_sf"/>
</dbReference>
<dbReference type="Pfam" id="PF21082">
    <property type="entry name" value="MS_channel_3rd"/>
    <property type="match status" value="1"/>
</dbReference>
<dbReference type="Gene3D" id="2.30.30.60">
    <property type="match status" value="1"/>
</dbReference>
<evidence type="ECO:0000256" key="7">
    <source>
        <dbReference type="SAM" id="Phobius"/>
    </source>
</evidence>
<evidence type="ECO:0000313" key="9">
    <source>
        <dbReference type="EMBL" id="BAA10585.1"/>
    </source>
</evidence>
<evidence type="ECO:0000256" key="4">
    <source>
        <dbReference type="ARBA" id="ARBA00022692"/>
    </source>
</evidence>
<dbReference type="InterPro" id="IPR014710">
    <property type="entry name" value="RmlC-like_jellyroll"/>
</dbReference>
<protein>
    <submittedName>
        <fullName evidence="9">Slr0510 protein</fullName>
    </submittedName>
</protein>
<proteinExistence type="inferred from homology"/>
<dbReference type="InterPro" id="IPR049142">
    <property type="entry name" value="MS_channel_1st"/>
</dbReference>
<dbReference type="SUPFAM" id="SSF51206">
    <property type="entry name" value="cAMP-binding domain-like"/>
    <property type="match status" value="1"/>
</dbReference>
<dbReference type="InterPro" id="IPR010920">
    <property type="entry name" value="LSM_dom_sf"/>
</dbReference>
<reference evidence="9 10" key="2">
    <citation type="journal article" date="1996" name="DNA Res.">
        <title>Sequence analysis of the genome of the unicellular cyanobacterium Synechocystis sp. strain PCC6803. II. Sequence determination of the entire genome and assignment of potential protein-coding regions.</title>
        <authorList>
            <person name="Kaneko T."/>
            <person name="Sato S."/>
            <person name="Kotani H."/>
            <person name="Tanaka A."/>
            <person name="Asamizu E."/>
            <person name="Nakamura Y."/>
            <person name="Miyajima N."/>
            <person name="Hirosawa M."/>
            <person name="Sugiura M."/>
            <person name="Sasamoto S."/>
            <person name="Kimura T."/>
            <person name="Hosouchi T."/>
            <person name="Matsuno A."/>
            <person name="Muraki A."/>
            <person name="Nakazaki N."/>
            <person name="Naruo K."/>
            <person name="Okumura S."/>
            <person name="Shimpo S."/>
            <person name="Takeuchi C."/>
            <person name="Wada T."/>
            <person name="Watanabe A."/>
            <person name="Yamada M."/>
            <person name="Yasuda M."/>
            <person name="Tabata S."/>
        </authorList>
    </citation>
    <scope>NUCLEOTIDE SEQUENCE [LARGE SCALE GENOMIC DNA]</scope>
    <source>
        <strain evidence="10">ATCC 27184 / PCC 6803 / Kazusa</strain>
    </source>
</reference>
<dbReference type="InterPro" id="IPR006685">
    <property type="entry name" value="MscS_channel_2nd"/>
</dbReference>
<dbReference type="AlphaFoldDB" id="Q55830"/>
<dbReference type="InterPro" id="IPR011014">
    <property type="entry name" value="MscS_channel_TM-2"/>
</dbReference>
<dbReference type="Gene3D" id="1.10.287.1260">
    <property type="match status" value="1"/>
</dbReference>
<evidence type="ECO:0000259" key="8">
    <source>
        <dbReference type="PROSITE" id="PS50042"/>
    </source>
</evidence>
<comment type="similarity">
    <text evidence="2">Belongs to the MscS (TC 1.A.23) family.</text>
</comment>
<name>Q55830_SYNY3</name>
<dbReference type="EMBL" id="BA000022">
    <property type="protein sequence ID" value="BAA10585.1"/>
    <property type="molecule type" value="Genomic_DNA"/>
</dbReference>
<dbReference type="SUPFAM" id="SSF50182">
    <property type="entry name" value="Sm-like ribonucleoproteins"/>
    <property type="match status" value="1"/>
</dbReference>
<dbReference type="PANTHER" id="PTHR30347:SF1">
    <property type="entry name" value="MECHANOSENSITIVE CHANNEL MSCK"/>
    <property type="match status" value="1"/>
</dbReference>
<dbReference type="Gene3D" id="2.60.120.10">
    <property type="entry name" value="Jelly Rolls"/>
    <property type="match status" value="1"/>
</dbReference>
<keyword evidence="4 7" id="KW-0812">Transmembrane</keyword>
<feature type="transmembrane region" description="Helical" evidence="7">
    <location>
        <begin position="49"/>
        <end position="69"/>
    </location>
</feature>
<evidence type="ECO:0000256" key="2">
    <source>
        <dbReference type="ARBA" id="ARBA00008017"/>
    </source>
</evidence>
<sequence length="505" mass="57126">MIAQINPPPQGPGPQAIANVLEQWHFLNIWLFETLNTPIFKLGTESITLWWIIQACFLLLLVGVFAKATKQFLKKFLLLKLRFSEGNREVIGTLTSLGVAVLGFIVVLQAMGLELASFAVIMGGLGIGIGFGLQELTRNLVSGLTIFGENKLKVGDLIEFNNHIGYIKEISIRSTIIRTFRGSDLVVPNTDLTSNLVVNWNYENCSGRLEVPVSVEYGSDLVLVTEVLLESAAMEKNIVSEPAPKAVFLGFGDNSLNFELWVWTERIDQRFLIFSSLNHIIQYNCRRRGINMPFPQRDIWLRNPESICLAVSDQDNNATVPGKEVGESPTLTQLLKKNFCFQKLNDLEIRNVIEMGKRWHLQPGEILIKQNQYHSYFCIVLTGAIDAIYENEKISNRIFTFKQGEFFGELPLMLEIPYPTTMIAAEDSTLFLIGKDCFHILLANHPQLSNLVAEELGKRQDALQGYEQKLKEMGLLEEADLKNPVEWIRQRINKIFGVSQESAYR</sequence>